<feature type="domain" description="Zn(2)-C6 fungal-type" evidence="9">
    <location>
        <begin position="25"/>
        <end position="55"/>
    </location>
</feature>
<keyword evidence="5" id="KW-0238">DNA-binding</keyword>
<keyword evidence="6" id="KW-0804">Transcription</keyword>
<comment type="caution">
    <text evidence="10">The sequence shown here is derived from an EMBL/GenBank/DDBJ whole genome shotgun (WGS) entry which is preliminary data.</text>
</comment>
<dbReference type="PANTHER" id="PTHR31313:SF81">
    <property type="entry name" value="TY1 ENHANCER ACTIVATOR"/>
    <property type="match status" value="1"/>
</dbReference>
<evidence type="ECO:0000256" key="8">
    <source>
        <dbReference type="SAM" id="MobiDB-lite"/>
    </source>
</evidence>
<evidence type="ECO:0000256" key="1">
    <source>
        <dbReference type="ARBA" id="ARBA00004123"/>
    </source>
</evidence>
<reference evidence="10 11" key="1">
    <citation type="submission" date="2023-04" db="EMBL/GenBank/DDBJ databases">
        <title>Genome of Basidiobolus ranarum AG-B5.</title>
        <authorList>
            <person name="Stajich J.E."/>
            <person name="Carter-House D."/>
            <person name="Gryganskyi A."/>
        </authorList>
    </citation>
    <scope>NUCLEOTIDE SEQUENCE [LARGE SCALE GENOMIC DNA]</scope>
    <source>
        <strain evidence="10 11">AG-B5</strain>
    </source>
</reference>
<dbReference type="Pfam" id="PF04082">
    <property type="entry name" value="Fungal_trans"/>
    <property type="match status" value="1"/>
</dbReference>
<proteinExistence type="predicted"/>
<feature type="compositionally biased region" description="Acidic residues" evidence="8">
    <location>
        <begin position="118"/>
        <end position="136"/>
    </location>
</feature>
<keyword evidence="11" id="KW-1185">Reference proteome</keyword>
<dbReference type="InterPro" id="IPR007219">
    <property type="entry name" value="XnlR_reg_dom"/>
</dbReference>
<dbReference type="PANTHER" id="PTHR31313">
    <property type="entry name" value="TY1 ENHANCER ACTIVATOR"/>
    <property type="match status" value="1"/>
</dbReference>
<feature type="region of interest" description="Disordered" evidence="8">
    <location>
        <begin position="628"/>
        <end position="656"/>
    </location>
</feature>
<dbReference type="PROSITE" id="PS00463">
    <property type="entry name" value="ZN2_CY6_FUNGAL_1"/>
    <property type="match status" value="1"/>
</dbReference>
<dbReference type="CDD" id="cd00067">
    <property type="entry name" value="GAL4"/>
    <property type="match status" value="1"/>
</dbReference>
<keyword evidence="4" id="KW-0805">Transcription regulation</keyword>
<evidence type="ECO:0000313" key="11">
    <source>
        <dbReference type="Proteomes" id="UP001479436"/>
    </source>
</evidence>
<evidence type="ECO:0000256" key="2">
    <source>
        <dbReference type="ARBA" id="ARBA00022723"/>
    </source>
</evidence>
<dbReference type="SMART" id="SM00066">
    <property type="entry name" value="GAL4"/>
    <property type="match status" value="1"/>
</dbReference>
<feature type="compositionally biased region" description="Low complexity" evidence="8">
    <location>
        <begin position="1"/>
        <end position="17"/>
    </location>
</feature>
<keyword evidence="3" id="KW-0862">Zinc</keyword>
<dbReference type="InterPro" id="IPR036864">
    <property type="entry name" value="Zn2-C6_fun-type_DNA-bd_sf"/>
</dbReference>
<evidence type="ECO:0000256" key="6">
    <source>
        <dbReference type="ARBA" id="ARBA00023163"/>
    </source>
</evidence>
<dbReference type="InterPro" id="IPR051615">
    <property type="entry name" value="Transcr_Regulatory_Elem"/>
</dbReference>
<evidence type="ECO:0000256" key="3">
    <source>
        <dbReference type="ARBA" id="ARBA00022833"/>
    </source>
</evidence>
<feature type="region of interest" description="Disordered" evidence="8">
    <location>
        <begin position="107"/>
        <end position="148"/>
    </location>
</feature>
<feature type="region of interest" description="Disordered" evidence="8">
    <location>
        <begin position="1"/>
        <end position="25"/>
    </location>
</feature>
<comment type="subcellular location">
    <subcellularLocation>
        <location evidence="1">Nucleus</location>
    </subcellularLocation>
</comment>
<name>A0ABR2WU95_9FUNG</name>
<dbReference type="Proteomes" id="UP001479436">
    <property type="component" value="Unassembled WGS sequence"/>
</dbReference>
<keyword evidence="7" id="KW-0539">Nucleus</keyword>
<gene>
    <name evidence="10" type="ORF">K7432_006910</name>
</gene>
<dbReference type="PROSITE" id="PS50048">
    <property type="entry name" value="ZN2_CY6_FUNGAL_2"/>
    <property type="match status" value="1"/>
</dbReference>
<evidence type="ECO:0000256" key="7">
    <source>
        <dbReference type="ARBA" id="ARBA00023242"/>
    </source>
</evidence>
<sequence length="774" mass="87063">MLSSSQEASFSNESSANKKSRTSRACDLCRRKKVKCDGLKPTCSNCSTLSHDCTYLDKPRKRGPQTSQPKALEARLKHLESLLTSLVDHGGSVPNQIANELRSINHDSSNVESPHQDELEESSEEESQDDEEEEVPGTDQNSVYPQDIPYRYAGSSSGMYLLNDNVKRSQSIHDIRKLLPEVSNDIPDLPDSFPPPELGEKLLKSYFCRFHPYLPVFHANGFMKKYQEGTVPPILLNAVYGLACIHSGDYNIFPDVESCTKYARMFFLRTKSYLDLEYHSSSIPVIQALFLMTFSPISGWLFLGMAIRMAQDLGLHRNIESQNMDPIEKEDRRLLWWCCVVMDRFHSSVLGKPMSINESDFDTSLPMEISSPKHVYSNLPNPTVSLKYFTHLIRLTSIIGRIMREVYGVDTQPTAAVTGKILWTLNKEIRDWESTLPSEFKYDFSRPIANNVHSIMLATFCQYAIILLNRPFIPKASIHKKSTAISPAHRICSRAASIMTFVCYHTPNGYRLHGVIFKTFFTFSSSMIHLISSLSSNAEIAQTGKINLSFNLRLLQEYQEVSSGSARCLNFMKEIVQNRKFHKIDELPAEPLIPSPVAISPELSCKAPKRSDSAALLIVPENQFNSPLNRNSGSLSPVSVTTHNASMSGSPPNHSPTVGPMISSSTNPNQINIADPIFQYPNISQTMQGPKNLFAPEAYRTPVNYMSPQSEANPLTNSHSSIGSHSLNEFYQQDCTPVPFIGNPQFYNNHQMDINMQEWNNYIDQFSNFASPSM</sequence>
<dbReference type="Gene3D" id="4.10.240.10">
    <property type="entry name" value="Zn(2)-C6 fungal-type DNA-binding domain"/>
    <property type="match status" value="1"/>
</dbReference>
<dbReference type="SMART" id="SM00906">
    <property type="entry name" value="Fungal_trans"/>
    <property type="match status" value="1"/>
</dbReference>
<protein>
    <recommendedName>
        <fullName evidence="9">Zn(2)-C6 fungal-type domain-containing protein</fullName>
    </recommendedName>
</protein>
<organism evidence="10 11">
    <name type="scientific">Basidiobolus ranarum</name>
    <dbReference type="NCBI Taxonomy" id="34480"/>
    <lineage>
        <taxon>Eukaryota</taxon>
        <taxon>Fungi</taxon>
        <taxon>Fungi incertae sedis</taxon>
        <taxon>Zoopagomycota</taxon>
        <taxon>Entomophthoromycotina</taxon>
        <taxon>Basidiobolomycetes</taxon>
        <taxon>Basidiobolales</taxon>
        <taxon>Basidiobolaceae</taxon>
        <taxon>Basidiobolus</taxon>
    </lineage>
</organism>
<dbReference type="EMBL" id="JASJQH010000322">
    <property type="protein sequence ID" value="KAK9765067.1"/>
    <property type="molecule type" value="Genomic_DNA"/>
</dbReference>
<evidence type="ECO:0000313" key="10">
    <source>
        <dbReference type="EMBL" id="KAK9765067.1"/>
    </source>
</evidence>
<accession>A0ABR2WU95</accession>
<evidence type="ECO:0000259" key="9">
    <source>
        <dbReference type="PROSITE" id="PS50048"/>
    </source>
</evidence>
<dbReference type="CDD" id="cd12148">
    <property type="entry name" value="fungal_TF_MHR"/>
    <property type="match status" value="1"/>
</dbReference>
<dbReference type="SUPFAM" id="SSF57701">
    <property type="entry name" value="Zn2/Cys6 DNA-binding domain"/>
    <property type="match status" value="1"/>
</dbReference>
<dbReference type="InterPro" id="IPR001138">
    <property type="entry name" value="Zn2Cys6_DnaBD"/>
</dbReference>
<evidence type="ECO:0000256" key="4">
    <source>
        <dbReference type="ARBA" id="ARBA00023015"/>
    </source>
</evidence>
<evidence type="ECO:0000256" key="5">
    <source>
        <dbReference type="ARBA" id="ARBA00023125"/>
    </source>
</evidence>
<keyword evidence="2" id="KW-0479">Metal-binding</keyword>
<dbReference type="Pfam" id="PF00172">
    <property type="entry name" value="Zn_clus"/>
    <property type="match status" value="1"/>
</dbReference>